<proteinExistence type="predicted"/>
<organism evidence="1 2">
    <name type="scientific">Pristionchus fissidentatus</name>
    <dbReference type="NCBI Taxonomy" id="1538716"/>
    <lineage>
        <taxon>Eukaryota</taxon>
        <taxon>Metazoa</taxon>
        <taxon>Ecdysozoa</taxon>
        <taxon>Nematoda</taxon>
        <taxon>Chromadorea</taxon>
        <taxon>Rhabditida</taxon>
        <taxon>Rhabditina</taxon>
        <taxon>Diplogasteromorpha</taxon>
        <taxon>Diplogasteroidea</taxon>
        <taxon>Neodiplogasteridae</taxon>
        <taxon>Pristionchus</taxon>
    </lineage>
</organism>
<comment type="caution">
    <text evidence="1">The sequence shown here is derived from an EMBL/GenBank/DDBJ whole genome shotgun (WGS) entry which is preliminary data.</text>
</comment>
<dbReference type="AlphaFoldDB" id="A0AAV5WD56"/>
<reference evidence="1" key="1">
    <citation type="submission" date="2023-10" db="EMBL/GenBank/DDBJ databases">
        <title>Genome assembly of Pristionchus species.</title>
        <authorList>
            <person name="Yoshida K."/>
            <person name="Sommer R.J."/>
        </authorList>
    </citation>
    <scope>NUCLEOTIDE SEQUENCE</scope>
    <source>
        <strain evidence="1">RS5133</strain>
    </source>
</reference>
<dbReference type="Proteomes" id="UP001432322">
    <property type="component" value="Unassembled WGS sequence"/>
</dbReference>
<name>A0AAV5WD56_9BILA</name>
<dbReference type="EMBL" id="BTSY01000005">
    <property type="protein sequence ID" value="GMT29831.1"/>
    <property type="molecule type" value="Genomic_DNA"/>
</dbReference>
<evidence type="ECO:0000313" key="2">
    <source>
        <dbReference type="Proteomes" id="UP001432322"/>
    </source>
</evidence>
<keyword evidence="2" id="KW-1185">Reference proteome</keyword>
<protein>
    <submittedName>
        <fullName evidence="1">Uncharacterized protein</fullName>
    </submittedName>
</protein>
<evidence type="ECO:0000313" key="1">
    <source>
        <dbReference type="EMBL" id="GMT29831.1"/>
    </source>
</evidence>
<accession>A0AAV5WD56</accession>
<feature type="non-terminal residue" evidence="1">
    <location>
        <position position="1"/>
    </location>
</feature>
<gene>
    <name evidence="1" type="ORF">PFISCL1PPCAC_21128</name>
</gene>
<sequence length="63" mass="6808">SSSEGGTPLTHIVFFPFSLLNFSAAMSERNWLRSSSSTLGRLTLPSLLHLATASSKVIFPIDL</sequence>